<dbReference type="Proteomes" id="UP000254156">
    <property type="component" value="Unassembled WGS sequence"/>
</dbReference>
<feature type="signal peptide" evidence="5">
    <location>
        <begin position="1"/>
        <end position="21"/>
    </location>
</feature>
<evidence type="ECO:0000259" key="6">
    <source>
        <dbReference type="SMART" id="SM00060"/>
    </source>
</evidence>
<evidence type="ECO:0000256" key="1">
    <source>
        <dbReference type="ARBA" id="ARBA00006067"/>
    </source>
</evidence>
<comment type="similarity">
    <text evidence="1">Belongs to the peptidase C25 family.</text>
</comment>
<keyword evidence="2" id="KW-0645">Protease</keyword>
<organism evidence="7 8">
    <name type="scientific">Porphyromonas macacae</name>
    <dbReference type="NCBI Taxonomy" id="28115"/>
    <lineage>
        <taxon>Bacteria</taxon>
        <taxon>Pseudomonadati</taxon>
        <taxon>Bacteroidota</taxon>
        <taxon>Bacteroidia</taxon>
        <taxon>Bacteroidales</taxon>
        <taxon>Porphyromonadaceae</taxon>
        <taxon>Porphyromonas</taxon>
    </lineage>
</organism>
<dbReference type="GO" id="GO:0008234">
    <property type="term" value="F:cysteine-type peptidase activity"/>
    <property type="evidence" value="ECO:0007669"/>
    <property type="project" value="UniProtKB-KW"/>
</dbReference>
<feature type="domain" description="Fibronectin type-III" evidence="6">
    <location>
        <begin position="206"/>
        <end position="279"/>
    </location>
</feature>
<evidence type="ECO:0000256" key="3">
    <source>
        <dbReference type="ARBA" id="ARBA00022807"/>
    </source>
</evidence>
<dbReference type="SUPFAM" id="SSF49265">
    <property type="entry name" value="Fibronectin type III"/>
    <property type="match status" value="1"/>
</dbReference>
<dbReference type="GO" id="GO:0006508">
    <property type="term" value="P:proteolysis"/>
    <property type="evidence" value="ECO:0007669"/>
    <property type="project" value="UniProtKB-KW"/>
</dbReference>
<dbReference type="EMBL" id="UGTF01000002">
    <property type="protein sequence ID" value="SUB88684.1"/>
    <property type="molecule type" value="Genomic_DNA"/>
</dbReference>
<name>A0A379E8P8_9PORP</name>
<gene>
    <name evidence="7" type="ORF">NCTC11632_00756</name>
</gene>
<dbReference type="Gene3D" id="2.60.40.10">
    <property type="entry name" value="Immunoglobulins"/>
    <property type="match status" value="1"/>
</dbReference>
<sequence length="378" mass="43868">MKKIVLALVLGCLLIPKNLLAQEDKNLWYNPGFEIKGDYFGEETFHRWVLKGAPITKFNFETENPHGGKYCLKLFPTDKVFLSLLDKDEDLGERYSIKAGETLTLSYWHRGDLDVQAMEVFIKVYNETEKFEPILEKKLPGSKVITSKEWAKKVISITVNQEDLPENKRTEKISFIEIKFEVPFVFNSKKIIYVDDFSLIRGGEKPGTELEEPKIINTKAYEREIELSWDEVTDKDITWEVVANGNTYPTNKPTYLLHTLEPSKEYTVKVCAVKGKDKSKYKEVKVRTSSIFKEDNDITRVPYLRTLNAFDNAPQTLNLFYSDLYNASAKFTYWIDGVKVTPEGYQLKFPRKGKQELKVRIEESTDKVWTLTYNLDVI</sequence>
<keyword evidence="3" id="KW-0378">Hydrolase</keyword>
<dbReference type="AlphaFoldDB" id="A0A379E8P8"/>
<evidence type="ECO:0000313" key="8">
    <source>
        <dbReference type="Proteomes" id="UP000254156"/>
    </source>
</evidence>
<feature type="chain" id="PRO_5016961999" description="Fibronectin type-III domain-containing protein" evidence="5">
    <location>
        <begin position="22"/>
        <end position="378"/>
    </location>
</feature>
<accession>A0A379E8P8</accession>
<protein>
    <recommendedName>
        <fullName evidence="6">Fibronectin type-III domain-containing protein</fullName>
    </recommendedName>
</protein>
<evidence type="ECO:0000256" key="5">
    <source>
        <dbReference type="SAM" id="SignalP"/>
    </source>
</evidence>
<keyword evidence="3" id="KW-0788">Thiol protease</keyword>
<dbReference type="InterPro" id="IPR013783">
    <property type="entry name" value="Ig-like_fold"/>
</dbReference>
<dbReference type="InterPro" id="IPR003961">
    <property type="entry name" value="FN3_dom"/>
</dbReference>
<proteinExistence type="inferred from homology"/>
<reference evidence="7 8" key="1">
    <citation type="submission" date="2018-06" db="EMBL/GenBank/DDBJ databases">
        <authorList>
            <consortium name="Pathogen Informatics"/>
            <person name="Doyle S."/>
        </authorList>
    </citation>
    <scope>NUCLEOTIDE SEQUENCE [LARGE SCALE GENOMIC DNA]</scope>
    <source>
        <strain evidence="7 8">NCTC11632</strain>
    </source>
</reference>
<dbReference type="InterPro" id="IPR036116">
    <property type="entry name" value="FN3_sf"/>
</dbReference>
<evidence type="ECO:0000256" key="4">
    <source>
        <dbReference type="ARBA" id="ARBA00023026"/>
    </source>
</evidence>
<dbReference type="SMART" id="SM00060">
    <property type="entry name" value="FN3"/>
    <property type="match status" value="1"/>
</dbReference>
<evidence type="ECO:0000313" key="7">
    <source>
        <dbReference type="EMBL" id="SUB88684.1"/>
    </source>
</evidence>
<evidence type="ECO:0000256" key="2">
    <source>
        <dbReference type="ARBA" id="ARBA00022670"/>
    </source>
</evidence>
<keyword evidence="5" id="KW-0732">Signal</keyword>
<keyword evidence="4" id="KW-0843">Virulence</keyword>
<dbReference type="Gene3D" id="2.60.120.260">
    <property type="entry name" value="Galactose-binding domain-like"/>
    <property type="match status" value="1"/>
</dbReference>